<sequence>MENSTVDMDYDATTEFDYGTSAPCEKYNVKALATQLLPPLYSLVFIVGLVGNVVVALILIKYKRLRIVTNIYLLNLAFSDLLFLFTLPFWIHTEVKSEWVFGNSMCKFVSGLYYMGLYSEIFFIVLLTVDRYLAIVHAVFALQVRTVNFGIMTSAVTWGLAGLAALPSFVFSTSQRSLENHVCSPVYPDAKAENWKHFRTLKMNLLGLIFPMIVMVVCYAGIIKKLLKCRNEKKYKAVRLIFVIMIVFFLFWTPYNLVLLLNNFQMYFFEGECEKSKQLDIAMQVTEVITFIHCCANPVIYAFVGERFQKYLCHFFRRRMAVKLGKHIPLFPCEKLERVSSVTPSTGEQDLSGGF</sequence>
<dbReference type="PANTHER" id="PTHR10489:SF649">
    <property type="entry name" value="C-C CHEMOKINE RECEPTOR TYPE 3"/>
    <property type="match status" value="1"/>
</dbReference>
<dbReference type="FunFam" id="1.20.1070.10:FF:000026">
    <property type="entry name" value="C-C chemokine receptor type 5"/>
    <property type="match status" value="1"/>
</dbReference>
<dbReference type="InterPro" id="IPR002236">
    <property type="entry name" value="Chemokine_CCR1"/>
</dbReference>
<dbReference type="GO" id="GO:0006955">
    <property type="term" value="P:immune response"/>
    <property type="evidence" value="ECO:0000318"/>
    <property type="project" value="GO_Central"/>
</dbReference>
<protein>
    <submittedName>
        <fullName evidence="13">C-C motif chemokine receptor 3</fullName>
    </submittedName>
</protein>
<feature type="transmembrane region" description="Helical" evidence="11">
    <location>
        <begin position="72"/>
        <end position="91"/>
    </location>
</feature>
<dbReference type="AlphaFoldDB" id="F6X7U2"/>
<keyword evidence="6 11" id="KW-0472">Membrane</keyword>
<evidence type="ECO:0000256" key="11">
    <source>
        <dbReference type="SAM" id="Phobius"/>
    </source>
</evidence>
<accession>F6X7U2</accession>
<feature type="transmembrane region" description="Helical" evidence="11">
    <location>
        <begin position="40"/>
        <end position="60"/>
    </location>
</feature>
<keyword evidence="7" id="KW-1015">Disulfide bond</keyword>
<dbReference type="OMA" id="DMGLLCE"/>
<gene>
    <name evidence="13" type="primary">CCR3</name>
    <name evidence="13" type="synonym">LOC100083206</name>
</gene>
<dbReference type="GO" id="GO:0009897">
    <property type="term" value="C:external side of plasma membrane"/>
    <property type="evidence" value="ECO:0000318"/>
    <property type="project" value="GO_Central"/>
</dbReference>
<dbReference type="InterPro" id="IPR000355">
    <property type="entry name" value="Chemokine_rcpt"/>
</dbReference>
<dbReference type="GO" id="GO:0090026">
    <property type="term" value="P:positive regulation of monocyte chemotaxis"/>
    <property type="evidence" value="ECO:0007669"/>
    <property type="project" value="InterPro"/>
</dbReference>
<dbReference type="PROSITE" id="PS00237">
    <property type="entry name" value="G_PROTEIN_RECEP_F1_1"/>
    <property type="match status" value="1"/>
</dbReference>
<keyword evidence="14" id="KW-1185">Reference proteome</keyword>
<dbReference type="SUPFAM" id="SSF81321">
    <property type="entry name" value="Family A G protein-coupled receptor-like"/>
    <property type="match status" value="1"/>
</dbReference>
<feature type="transmembrane region" description="Helical" evidence="11">
    <location>
        <begin position="205"/>
        <end position="227"/>
    </location>
</feature>
<dbReference type="GeneTree" id="ENSGT01020000230359"/>
<evidence type="ECO:0000313" key="14">
    <source>
        <dbReference type="Proteomes" id="UP000002279"/>
    </source>
</evidence>
<keyword evidence="3 10" id="KW-0812">Transmembrane</keyword>
<dbReference type="GO" id="GO:0045766">
    <property type="term" value="P:positive regulation of angiogenesis"/>
    <property type="evidence" value="ECO:0007669"/>
    <property type="project" value="Ensembl"/>
</dbReference>
<dbReference type="Pfam" id="PF00001">
    <property type="entry name" value="7tm_1"/>
    <property type="match status" value="1"/>
</dbReference>
<evidence type="ECO:0000259" key="12">
    <source>
        <dbReference type="PROSITE" id="PS50262"/>
    </source>
</evidence>
<evidence type="ECO:0000256" key="7">
    <source>
        <dbReference type="ARBA" id="ARBA00023157"/>
    </source>
</evidence>
<dbReference type="GO" id="GO:0006954">
    <property type="term" value="P:inflammatory response"/>
    <property type="evidence" value="ECO:0000318"/>
    <property type="project" value="GO_Central"/>
</dbReference>
<dbReference type="STRING" id="9258.ENSOANP00000010830"/>
<dbReference type="GO" id="GO:0005737">
    <property type="term" value="C:cytoplasm"/>
    <property type="evidence" value="ECO:0000318"/>
    <property type="project" value="GO_Central"/>
</dbReference>
<proteinExistence type="inferred from homology"/>
<keyword evidence="8 10" id="KW-0675">Receptor</keyword>
<dbReference type="Ensembl" id="ENSOANT00000010832.2">
    <property type="protein sequence ID" value="ENSOANP00000010830.2"/>
    <property type="gene ID" value="ENSOANG00000006787.2"/>
</dbReference>
<dbReference type="GO" id="GO:0016493">
    <property type="term" value="F:C-C chemokine receptor activity"/>
    <property type="evidence" value="ECO:0000318"/>
    <property type="project" value="GO_Central"/>
</dbReference>
<name>F6X7U2_ORNAN</name>
<dbReference type="GO" id="GO:0001938">
    <property type="term" value="P:positive regulation of endothelial cell proliferation"/>
    <property type="evidence" value="ECO:0007669"/>
    <property type="project" value="Ensembl"/>
</dbReference>
<feature type="transmembrane region" description="Helical" evidence="11">
    <location>
        <begin position="239"/>
        <end position="261"/>
    </location>
</feature>
<comment type="subcellular location">
    <subcellularLocation>
        <location evidence="1">Cell membrane</location>
        <topology evidence="1">Multi-pass membrane protein</topology>
    </subcellularLocation>
</comment>
<feature type="transmembrane region" description="Helical" evidence="11">
    <location>
        <begin position="281"/>
        <end position="304"/>
    </location>
</feature>
<keyword evidence="9 10" id="KW-0807">Transducer</keyword>
<dbReference type="InterPro" id="IPR000276">
    <property type="entry name" value="GPCR_Rhodpsn"/>
</dbReference>
<dbReference type="InterPro" id="IPR050119">
    <property type="entry name" value="CCR1-9-like"/>
</dbReference>
<evidence type="ECO:0000256" key="1">
    <source>
        <dbReference type="ARBA" id="ARBA00004651"/>
    </source>
</evidence>
<dbReference type="OrthoDB" id="9445403at2759"/>
<reference evidence="13" key="2">
    <citation type="submission" date="2025-09" db="UniProtKB">
        <authorList>
            <consortium name="Ensembl"/>
        </authorList>
    </citation>
    <scope>IDENTIFICATION</scope>
    <source>
        <strain evidence="13">Glennie</strain>
    </source>
</reference>
<dbReference type="GO" id="GO:0019957">
    <property type="term" value="F:C-C chemokine binding"/>
    <property type="evidence" value="ECO:0000318"/>
    <property type="project" value="GO_Central"/>
</dbReference>
<dbReference type="InParanoid" id="F6X7U2"/>
<evidence type="ECO:0000313" key="13">
    <source>
        <dbReference type="Ensembl" id="ENSOANP00000010830.2"/>
    </source>
</evidence>
<evidence type="ECO:0000256" key="5">
    <source>
        <dbReference type="ARBA" id="ARBA00023040"/>
    </source>
</evidence>
<dbReference type="GO" id="GO:0007204">
    <property type="term" value="P:positive regulation of cytosolic calcium ion concentration"/>
    <property type="evidence" value="ECO:0000318"/>
    <property type="project" value="GO_Central"/>
</dbReference>
<dbReference type="PROSITE" id="PS50262">
    <property type="entry name" value="G_PROTEIN_RECEP_F1_2"/>
    <property type="match status" value="1"/>
</dbReference>
<dbReference type="eggNOG" id="KOG3656">
    <property type="taxonomic scope" value="Eukaryota"/>
</dbReference>
<dbReference type="PRINTS" id="PR01106">
    <property type="entry name" value="CHEMOKINER1"/>
</dbReference>
<dbReference type="GO" id="GO:0060326">
    <property type="term" value="P:cell chemotaxis"/>
    <property type="evidence" value="ECO:0000318"/>
    <property type="project" value="GO_Central"/>
</dbReference>
<dbReference type="PRINTS" id="PR00237">
    <property type="entry name" value="GPCRRHODOPSN"/>
</dbReference>
<evidence type="ECO:0000256" key="10">
    <source>
        <dbReference type="RuleBase" id="RU000688"/>
    </source>
</evidence>
<dbReference type="KEGG" id="oaa:100083206"/>
<dbReference type="GO" id="GO:0019722">
    <property type="term" value="P:calcium-mediated signaling"/>
    <property type="evidence" value="ECO:0000318"/>
    <property type="project" value="GO_Central"/>
</dbReference>
<dbReference type="PRINTS" id="PR00657">
    <property type="entry name" value="CCCHEMOKINER"/>
</dbReference>
<dbReference type="SMART" id="SM01381">
    <property type="entry name" value="7TM_GPCR_Srsx"/>
    <property type="match status" value="1"/>
</dbReference>
<feature type="transmembrane region" description="Helical" evidence="11">
    <location>
        <begin position="149"/>
        <end position="171"/>
    </location>
</feature>
<dbReference type="FunCoup" id="F6X7U2">
    <property type="interactions" value="725"/>
</dbReference>
<dbReference type="HOGENOM" id="CLU_009579_8_3_1"/>
<evidence type="ECO:0000256" key="9">
    <source>
        <dbReference type="ARBA" id="ARBA00023224"/>
    </source>
</evidence>
<keyword evidence="4 11" id="KW-1133">Transmembrane helix</keyword>
<dbReference type="Proteomes" id="UP000002279">
    <property type="component" value="Unplaced"/>
</dbReference>
<dbReference type="PANTHER" id="PTHR10489">
    <property type="entry name" value="CELL ADHESION MOLECULE"/>
    <property type="match status" value="1"/>
</dbReference>
<evidence type="ECO:0000256" key="8">
    <source>
        <dbReference type="ARBA" id="ARBA00023170"/>
    </source>
</evidence>
<dbReference type="InterPro" id="IPR017452">
    <property type="entry name" value="GPCR_Rhodpsn_7TM"/>
</dbReference>
<reference evidence="13" key="1">
    <citation type="submission" date="2025-08" db="UniProtKB">
        <authorList>
            <consortium name="Ensembl"/>
        </authorList>
    </citation>
    <scope>IDENTIFICATION</scope>
    <source>
        <strain evidence="13">Glennie</strain>
    </source>
</reference>
<evidence type="ECO:0000256" key="3">
    <source>
        <dbReference type="ARBA" id="ARBA00022692"/>
    </source>
</evidence>
<comment type="similarity">
    <text evidence="10">Belongs to the G-protein coupled receptor 1 family.</text>
</comment>
<keyword evidence="5 10" id="KW-0297">G-protein coupled receptor</keyword>
<evidence type="ECO:0000256" key="2">
    <source>
        <dbReference type="ARBA" id="ARBA00022475"/>
    </source>
</evidence>
<organism evidence="13 14">
    <name type="scientific">Ornithorhynchus anatinus</name>
    <name type="common">Duckbill platypus</name>
    <dbReference type="NCBI Taxonomy" id="9258"/>
    <lineage>
        <taxon>Eukaryota</taxon>
        <taxon>Metazoa</taxon>
        <taxon>Chordata</taxon>
        <taxon>Craniata</taxon>
        <taxon>Vertebrata</taxon>
        <taxon>Euteleostomi</taxon>
        <taxon>Mammalia</taxon>
        <taxon>Monotremata</taxon>
        <taxon>Ornithorhynchidae</taxon>
        <taxon>Ornithorhynchus</taxon>
    </lineage>
</organism>
<feature type="transmembrane region" description="Helical" evidence="11">
    <location>
        <begin position="111"/>
        <end position="129"/>
    </location>
</feature>
<evidence type="ECO:0000256" key="4">
    <source>
        <dbReference type="ARBA" id="ARBA00022989"/>
    </source>
</evidence>
<dbReference type="Bgee" id="ENSOANG00000006787">
    <property type="expression patterns" value="Expressed in brain and 7 other cell types or tissues"/>
</dbReference>
<dbReference type="Gene3D" id="1.20.1070.10">
    <property type="entry name" value="Rhodopsin 7-helix transmembrane proteins"/>
    <property type="match status" value="1"/>
</dbReference>
<evidence type="ECO:0000256" key="6">
    <source>
        <dbReference type="ARBA" id="ARBA00023136"/>
    </source>
</evidence>
<feature type="domain" description="G-protein coupled receptors family 1 profile" evidence="12">
    <location>
        <begin position="51"/>
        <end position="301"/>
    </location>
</feature>
<keyword evidence="2" id="KW-1003">Cell membrane</keyword>